<evidence type="ECO:0000256" key="7">
    <source>
        <dbReference type="ARBA" id="ARBA00023209"/>
    </source>
</evidence>
<dbReference type="FunFam" id="3.40.50.720:FF:000019">
    <property type="entry name" value="Glycerol-3-phosphate dehydrogenase [NAD(P)+]"/>
    <property type="match status" value="1"/>
</dbReference>
<feature type="binding site" evidence="15">
    <location>
        <begin position="298"/>
        <end position="299"/>
    </location>
    <ligand>
        <name>substrate</name>
    </ligand>
</feature>
<comment type="pathway">
    <text evidence="13">Membrane lipid metabolism; glycerophospholipid metabolism.</text>
</comment>
<evidence type="ECO:0000313" key="21">
    <source>
        <dbReference type="EMBL" id="OZI31946.1"/>
    </source>
</evidence>
<evidence type="ECO:0000256" key="5">
    <source>
        <dbReference type="ARBA" id="ARBA00023027"/>
    </source>
</evidence>
<dbReference type="GO" id="GO:0141152">
    <property type="term" value="F:glycerol-3-phosphate dehydrogenase (NAD+) activity"/>
    <property type="evidence" value="ECO:0007669"/>
    <property type="project" value="RHEA"/>
</dbReference>
<comment type="catalytic activity">
    <reaction evidence="13">
        <text>sn-glycerol 3-phosphate + NAD(+) = dihydroxyacetone phosphate + NADH + H(+)</text>
        <dbReference type="Rhea" id="RHEA:11092"/>
        <dbReference type="ChEBI" id="CHEBI:15378"/>
        <dbReference type="ChEBI" id="CHEBI:57540"/>
        <dbReference type="ChEBI" id="CHEBI:57597"/>
        <dbReference type="ChEBI" id="CHEBI:57642"/>
        <dbReference type="ChEBI" id="CHEBI:57945"/>
        <dbReference type="EC" id="1.1.1.94"/>
    </reaction>
</comment>
<dbReference type="GO" id="GO:0005829">
    <property type="term" value="C:cytosol"/>
    <property type="evidence" value="ECO:0007669"/>
    <property type="project" value="TreeGrafter"/>
</dbReference>
<evidence type="ECO:0000256" key="10">
    <source>
        <dbReference type="ARBA" id="ARBA00066687"/>
    </source>
</evidence>
<keyword evidence="3 13" id="KW-0521">NADP</keyword>
<dbReference type="Gene3D" id="1.10.1040.10">
    <property type="entry name" value="N-(1-d-carboxylethyl)-l-norvaline Dehydrogenase, domain 2"/>
    <property type="match status" value="1"/>
</dbReference>
<evidence type="ECO:0000256" key="1">
    <source>
        <dbReference type="ARBA" id="ARBA00011009"/>
    </source>
</evidence>
<dbReference type="SUPFAM" id="SSF51735">
    <property type="entry name" value="NAD(P)-binding Rossmann-fold domains"/>
    <property type="match status" value="1"/>
</dbReference>
<keyword evidence="5 13" id="KW-0520">NAD</keyword>
<comment type="catalytic activity">
    <reaction evidence="9">
        <text>sn-glycerol 3-phosphate + NADP(+) = dihydroxyacetone phosphate + NADPH + H(+)</text>
        <dbReference type="Rhea" id="RHEA:11096"/>
        <dbReference type="ChEBI" id="CHEBI:15378"/>
        <dbReference type="ChEBI" id="CHEBI:57597"/>
        <dbReference type="ChEBI" id="CHEBI:57642"/>
        <dbReference type="ChEBI" id="CHEBI:57783"/>
        <dbReference type="ChEBI" id="CHEBI:58349"/>
        <dbReference type="EC" id="1.1.1.94"/>
    </reaction>
    <physiologicalReaction direction="right-to-left" evidence="9">
        <dbReference type="Rhea" id="RHEA:11098"/>
    </physiologicalReaction>
</comment>
<feature type="binding site" evidence="13">
    <location>
        <position position="45"/>
    </location>
    <ligand>
        <name>NADPH</name>
        <dbReference type="ChEBI" id="CHEBI:57783"/>
    </ligand>
</feature>
<evidence type="ECO:0000256" key="6">
    <source>
        <dbReference type="ARBA" id="ARBA00023098"/>
    </source>
</evidence>
<dbReference type="OrthoDB" id="9812273at2"/>
<keyword evidence="8 13" id="KW-1208">Phospholipid metabolism</keyword>
<comment type="caution">
    <text evidence="13">Lacks conserved residue(s) required for the propagation of feature annotation.</text>
</comment>
<keyword evidence="13" id="KW-0547">Nucleotide-binding</keyword>
<evidence type="ECO:0000256" key="18">
    <source>
        <dbReference type="SAM" id="MobiDB-lite"/>
    </source>
</evidence>
<evidence type="ECO:0000256" key="2">
    <source>
        <dbReference type="ARBA" id="ARBA00022516"/>
    </source>
</evidence>
<feature type="binding site" evidence="13">
    <location>
        <position position="81"/>
    </location>
    <ligand>
        <name>NADPH</name>
        <dbReference type="ChEBI" id="CHEBI:57783"/>
    </ligand>
</feature>
<dbReference type="InterPro" id="IPR011128">
    <property type="entry name" value="G3P_DH_NAD-dep_N"/>
</dbReference>
<feature type="binding site" evidence="13">
    <location>
        <position position="299"/>
    </location>
    <ligand>
        <name>sn-glycerol 3-phosphate</name>
        <dbReference type="ChEBI" id="CHEBI:57597"/>
    </ligand>
</feature>
<feature type="binding site" evidence="13">
    <location>
        <position position="298"/>
    </location>
    <ligand>
        <name>sn-glycerol 3-phosphate</name>
        <dbReference type="ChEBI" id="CHEBI:57597"/>
    </ligand>
</feature>
<dbReference type="PANTHER" id="PTHR11728:SF1">
    <property type="entry name" value="GLYCEROL-3-PHOSPHATE DEHYDROGENASE [NAD(+)] 2, CHLOROPLASTIC"/>
    <property type="match status" value="1"/>
</dbReference>
<feature type="binding site" evidence="16">
    <location>
        <position position="298"/>
    </location>
    <ligand>
        <name>NAD(+)</name>
        <dbReference type="ChEBI" id="CHEBI:57540"/>
    </ligand>
</feature>
<dbReference type="AlphaFoldDB" id="A0A261S3M9"/>
<feature type="region of interest" description="Disordered" evidence="18">
    <location>
        <begin position="1"/>
        <end position="27"/>
    </location>
</feature>
<evidence type="ECO:0000256" key="9">
    <source>
        <dbReference type="ARBA" id="ARBA00052716"/>
    </source>
</evidence>
<feature type="binding site" evidence="13">
    <location>
        <position position="298"/>
    </location>
    <ligand>
        <name>NADPH</name>
        <dbReference type="ChEBI" id="CHEBI:57783"/>
    </ligand>
</feature>
<evidence type="ECO:0000256" key="13">
    <source>
        <dbReference type="HAMAP-Rule" id="MF_00394"/>
    </source>
</evidence>
<dbReference type="GO" id="GO:0006650">
    <property type="term" value="P:glycerophospholipid metabolic process"/>
    <property type="evidence" value="ECO:0007669"/>
    <property type="project" value="UniProtKB-UniRule"/>
</dbReference>
<feature type="domain" description="Glycerol-3-phosphate dehydrogenase NAD-dependent C-terminal" evidence="20">
    <location>
        <begin position="223"/>
        <end position="362"/>
    </location>
</feature>
<keyword evidence="4 13" id="KW-0560">Oxidoreductase</keyword>
<feature type="domain" description="Glycerol-3-phosphate dehydrogenase NAD-dependent N-terminal" evidence="19">
    <location>
        <begin position="37"/>
        <end position="202"/>
    </location>
</feature>
<feature type="binding site" evidence="13">
    <location>
        <position position="297"/>
    </location>
    <ligand>
        <name>sn-glycerol 3-phosphate</name>
        <dbReference type="ChEBI" id="CHEBI:57597"/>
    </ligand>
</feature>
<dbReference type="PRINTS" id="PR00077">
    <property type="entry name" value="GPDHDRGNASE"/>
</dbReference>
<dbReference type="GO" id="GO:0005975">
    <property type="term" value="P:carbohydrate metabolic process"/>
    <property type="evidence" value="ECO:0007669"/>
    <property type="project" value="InterPro"/>
</dbReference>
<dbReference type="GO" id="GO:0141153">
    <property type="term" value="F:glycerol-3-phosphate dehydrogenase (NADP+) activity"/>
    <property type="evidence" value="ECO:0007669"/>
    <property type="project" value="RHEA"/>
</dbReference>
<feature type="binding site" evidence="13">
    <location>
        <position position="183"/>
    </location>
    <ligand>
        <name>NADPH</name>
        <dbReference type="ChEBI" id="CHEBI:57783"/>
    </ligand>
</feature>
<keyword evidence="22" id="KW-1185">Reference proteome</keyword>
<evidence type="ECO:0000256" key="11">
    <source>
        <dbReference type="ARBA" id="ARBA00069372"/>
    </source>
</evidence>
<feature type="binding site" evidence="13">
    <location>
        <position position="287"/>
    </location>
    <ligand>
        <name>sn-glycerol 3-phosphate</name>
        <dbReference type="ChEBI" id="CHEBI:57597"/>
    </ligand>
</feature>
<dbReference type="RefSeq" id="WP_094856351.1">
    <property type="nucleotide sequence ID" value="NZ_NEVM01000005.1"/>
</dbReference>
<dbReference type="NCBIfam" id="NF000940">
    <property type="entry name" value="PRK00094.1-2"/>
    <property type="match status" value="1"/>
</dbReference>
<feature type="binding site" evidence="13">
    <location>
        <position position="64"/>
    </location>
    <ligand>
        <name>NADPH</name>
        <dbReference type="ChEBI" id="CHEBI:57783"/>
    </ligand>
</feature>
<dbReference type="EC" id="1.1.1.94" evidence="10 13"/>
<dbReference type="NCBIfam" id="NF000942">
    <property type="entry name" value="PRK00094.1-4"/>
    <property type="match status" value="1"/>
</dbReference>
<dbReference type="GO" id="GO:0051287">
    <property type="term" value="F:NAD binding"/>
    <property type="evidence" value="ECO:0007669"/>
    <property type="project" value="InterPro"/>
</dbReference>
<evidence type="ECO:0000256" key="14">
    <source>
        <dbReference type="PIRSR" id="PIRSR000114-1"/>
    </source>
</evidence>
<evidence type="ECO:0000313" key="22">
    <source>
        <dbReference type="Proteomes" id="UP000216020"/>
    </source>
</evidence>
<feature type="binding site" evidence="13">
    <location>
        <position position="179"/>
    </location>
    <ligand>
        <name>sn-glycerol 3-phosphate</name>
        <dbReference type="ChEBI" id="CHEBI:57597"/>
    </ligand>
</feature>
<feature type="binding site" evidence="13">
    <location>
        <position position="148"/>
    </location>
    <ligand>
        <name>NADPH</name>
        <dbReference type="ChEBI" id="CHEBI:57783"/>
    </ligand>
</feature>
<evidence type="ECO:0000259" key="20">
    <source>
        <dbReference type="Pfam" id="PF07479"/>
    </source>
</evidence>
<name>A0A261S3M9_9BORD</name>
<feature type="binding site" evidence="13">
    <location>
        <position position="148"/>
    </location>
    <ligand>
        <name>sn-glycerol 3-phosphate</name>
        <dbReference type="ChEBI" id="CHEBI:57597"/>
    </ligand>
</feature>
<evidence type="ECO:0000259" key="19">
    <source>
        <dbReference type="Pfam" id="PF01210"/>
    </source>
</evidence>
<dbReference type="InterPro" id="IPR006168">
    <property type="entry name" value="G3P_DH_NAD-dep"/>
</dbReference>
<accession>A0A261S3M9</accession>
<comment type="similarity">
    <text evidence="1 13 17">Belongs to the NAD-dependent glycerol-3-phosphate dehydrogenase family.</text>
</comment>
<protein>
    <recommendedName>
        <fullName evidence="11 13">Glycerol-3-phosphate dehydrogenase [NAD(P)+]</fullName>
        <ecNumber evidence="10 13">1.1.1.94</ecNumber>
    </recommendedName>
    <alternativeName>
        <fullName evidence="13">NAD(P)(+)-dependent glycerol-3-phosphate dehydrogenase</fullName>
    </alternativeName>
    <alternativeName>
        <fullName evidence="12 13">NAD(P)H-dependent dihydroxyacetone-phosphate reductase</fullName>
    </alternativeName>
</protein>
<feature type="binding site" evidence="13">
    <location>
        <position position="44"/>
    </location>
    <ligand>
        <name>NADPH</name>
        <dbReference type="ChEBI" id="CHEBI:57783"/>
    </ligand>
</feature>
<dbReference type="GO" id="GO:0046167">
    <property type="term" value="P:glycerol-3-phosphate biosynthetic process"/>
    <property type="evidence" value="ECO:0007669"/>
    <property type="project" value="UniProtKB-UniRule"/>
</dbReference>
<dbReference type="Pfam" id="PF07479">
    <property type="entry name" value="NAD_Gly3P_dh_C"/>
    <property type="match status" value="1"/>
</dbReference>
<dbReference type="EMBL" id="NEVM01000005">
    <property type="protein sequence ID" value="OZI31946.1"/>
    <property type="molecule type" value="Genomic_DNA"/>
</dbReference>
<evidence type="ECO:0000256" key="3">
    <source>
        <dbReference type="ARBA" id="ARBA00022857"/>
    </source>
</evidence>
<proteinExistence type="inferred from homology"/>
<evidence type="ECO:0000256" key="4">
    <source>
        <dbReference type="ARBA" id="ARBA00023002"/>
    </source>
</evidence>
<feature type="binding site" evidence="13">
    <location>
        <position position="181"/>
    </location>
    <ligand>
        <name>sn-glycerol 3-phosphate</name>
        <dbReference type="ChEBI" id="CHEBI:57597"/>
    </ligand>
</feature>
<feature type="binding site" evidence="16">
    <location>
        <begin position="41"/>
        <end position="46"/>
    </location>
    <ligand>
        <name>NAD(+)</name>
        <dbReference type="ChEBI" id="CHEBI:57540"/>
    </ligand>
</feature>
<dbReference type="FunFam" id="1.10.1040.10:FF:000001">
    <property type="entry name" value="Glycerol-3-phosphate dehydrogenase [NAD(P)+]"/>
    <property type="match status" value="1"/>
</dbReference>
<evidence type="ECO:0000256" key="15">
    <source>
        <dbReference type="PIRSR" id="PIRSR000114-2"/>
    </source>
</evidence>
<feature type="binding site" evidence="15">
    <location>
        <position position="148"/>
    </location>
    <ligand>
        <name>substrate</name>
    </ligand>
</feature>
<evidence type="ECO:0000256" key="8">
    <source>
        <dbReference type="ARBA" id="ARBA00023264"/>
    </source>
</evidence>
<feature type="binding site" evidence="13">
    <location>
        <position position="234"/>
    </location>
    <ligand>
        <name>sn-glycerol 3-phosphate</name>
        <dbReference type="ChEBI" id="CHEBI:57597"/>
    </ligand>
</feature>
<reference evidence="22" key="1">
    <citation type="submission" date="2017-05" db="EMBL/GenBank/DDBJ databases">
        <title>Complete and WGS of Bordetella genogroups.</title>
        <authorList>
            <person name="Spilker T."/>
            <person name="Lipuma J."/>
        </authorList>
    </citation>
    <scope>NUCLEOTIDE SEQUENCE [LARGE SCALE GENOMIC DNA]</scope>
    <source>
        <strain evidence="22">AU16122</strain>
    </source>
</reference>
<comment type="subcellular location">
    <subcellularLocation>
        <location evidence="13">Cytoplasm</location>
    </subcellularLocation>
</comment>
<gene>
    <name evidence="13" type="primary">gpsA</name>
    <name evidence="21" type="ORF">CAL29_29270</name>
</gene>
<dbReference type="InterPro" id="IPR036291">
    <property type="entry name" value="NAD(P)-bd_dom_sf"/>
</dbReference>
<feature type="binding site" evidence="16">
    <location>
        <position position="183"/>
    </location>
    <ligand>
        <name>NAD(+)</name>
        <dbReference type="ChEBI" id="CHEBI:57540"/>
    </ligand>
</feature>
<sequence>MPPGNKSGKAEQATGQAVPGGRSAPAAATPAALSPRVAVLGAGSWGTALAAVAARRHPTVLWARQAEQAEQIASTRENARYLPGVSLPPALAATADLAQALRHLQAPGADPLIVLGVPVAGLADICRDLLALLPTLTGPLPHIVWTCKGFEKTDGRLPHEIVRDALAGLPAIRVGVLSGPSFAREVAQGLPVGLTIASGDAAVCRLATAALHGGAVRVYAGDDVVGVEVGGALKNIIAIACGVSDGLQLGTNARAALITRGLAEMTRFGVALGARPDTFAGLTGLGDLVLTATGDLSRNRRVGLEIGAGRKLDEILAGGMTAEGAYAARAALARARALNVDLPITAAVCAVLFEGVAPMTAVSTLLARDARHEGGNLRAPD</sequence>
<comment type="caution">
    <text evidence="21">The sequence shown here is derived from an EMBL/GenBank/DDBJ whole genome shotgun (WGS) entry which is preliminary data.</text>
</comment>
<dbReference type="InterPro" id="IPR006109">
    <property type="entry name" value="G3P_DH_NAD-dep_C"/>
</dbReference>
<keyword evidence="7 13" id="KW-0594">Phospholipid biosynthesis</keyword>
<keyword evidence="6 13" id="KW-0443">Lipid metabolism</keyword>
<keyword evidence="13" id="KW-0963">Cytoplasm</keyword>
<evidence type="ECO:0000256" key="12">
    <source>
        <dbReference type="ARBA" id="ARBA00080511"/>
    </source>
</evidence>
<dbReference type="PIRSF" id="PIRSF000114">
    <property type="entry name" value="Glycerol-3-P_dh"/>
    <property type="match status" value="1"/>
</dbReference>
<feature type="active site" description="Proton acceptor" evidence="13 14">
    <location>
        <position position="234"/>
    </location>
</feature>
<dbReference type="InterPro" id="IPR013328">
    <property type="entry name" value="6PGD_dom2"/>
</dbReference>
<dbReference type="GO" id="GO:0008654">
    <property type="term" value="P:phospholipid biosynthetic process"/>
    <property type="evidence" value="ECO:0007669"/>
    <property type="project" value="UniProtKB-KW"/>
</dbReference>
<keyword evidence="2 13" id="KW-0444">Lipid biosynthesis</keyword>
<organism evidence="21 22">
    <name type="scientific">Bordetella genomosp. 10</name>
    <dbReference type="NCBI Taxonomy" id="1416804"/>
    <lineage>
        <taxon>Bacteria</taxon>
        <taxon>Pseudomonadati</taxon>
        <taxon>Pseudomonadota</taxon>
        <taxon>Betaproteobacteria</taxon>
        <taxon>Burkholderiales</taxon>
        <taxon>Alcaligenaceae</taxon>
        <taxon>Bordetella</taxon>
    </lineage>
</organism>
<dbReference type="InterPro" id="IPR008927">
    <property type="entry name" value="6-PGluconate_DH-like_C_sf"/>
</dbReference>
<dbReference type="UniPathway" id="UPA00940"/>
<dbReference type="HAMAP" id="MF_00394">
    <property type="entry name" value="NAD_Glyc3P_dehydrog"/>
    <property type="match status" value="1"/>
</dbReference>
<dbReference type="Gene3D" id="3.40.50.720">
    <property type="entry name" value="NAD(P)-binding Rossmann-like Domain"/>
    <property type="match status" value="1"/>
</dbReference>
<dbReference type="GO" id="GO:0046168">
    <property type="term" value="P:glycerol-3-phosphate catabolic process"/>
    <property type="evidence" value="ECO:0007669"/>
    <property type="project" value="InterPro"/>
</dbReference>
<dbReference type="PANTHER" id="PTHR11728">
    <property type="entry name" value="GLYCEROL-3-PHOSPHATE DEHYDROGENASE"/>
    <property type="match status" value="1"/>
</dbReference>
<dbReference type="SUPFAM" id="SSF48179">
    <property type="entry name" value="6-phosphogluconate dehydrogenase C-terminal domain-like"/>
    <property type="match status" value="1"/>
</dbReference>
<evidence type="ECO:0000256" key="16">
    <source>
        <dbReference type="PIRSR" id="PIRSR000114-3"/>
    </source>
</evidence>
<evidence type="ECO:0000256" key="17">
    <source>
        <dbReference type="RuleBase" id="RU000437"/>
    </source>
</evidence>
<comment type="function">
    <text evidence="13">Catalyzes the reduction of the glycolytic intermediate dihydroxyacetone phosphate (DHAP) to sn-glycerol 3-phosphate (G3P), the key precursor for phospholipid synthesis.</text>
</comment>
<dbReference type="Pfam" id="PF01210">
    <property type="entry name" value="NAD_Gly3P_dh_N"/>
    <property type="match status" value="1"/>
</dbReference>
<feature type="binding site" evidence="13">
    <location>
        <position position="323"/>
    </location>
    <ligand>
        <name>NADPH</name>
        <dbReference type="ChEBI" id="CHEBI:57783"/>
    </ligand>
</feature>
<dbReference type="PROSITE" id="PS00957">
    <property type="entry name" value="NAD_G3PDH"/>
    <property type="match status" value="1"/>
</dbReference>
<dbReference type="Proteomes" id="UP000216020">
    <property type="component" value="Unassembled WGS sequence"/>
</dbReference>